<dbReference type="SUPFAM" id="SSF52218">
    <property type="entry name" value="Flavoproteins"/>
    <property type="match status" value="1"/>
</dbReference>
<evidence type="ECO:0000259" key="1">
    <source>
        <dbReference type="Pfam" id="PF03358"/>
    </source>
</evidence>
<dbReference type="PANTHER" id="PTHR30543">
    <property type="entry name" value="CHROMATE REDUCTASE"/>
    <property type="match status" value="1"/>
</dbReference>
<dbReference type="Gene3D" id="3.40.50.360">
    <property type="match status" value="1"/>
</dbReference>
<dbReference type="InterPro" id="IPR029039">
    <property type="entry name" value="Flavoprotein-like_sf"/>
</dbReference>
<evidence type="ECO:0000313" key="3">
    <source>
        <dbReference type="Proteomes" id="UP000199529"/>
    </source>
</evidence>
<accession>A0A1H3A5V7</accession>
<dbReference type="RefSeq" id="WP_093265195.1">
    <property type="nucleotide sequence ID" value="NZ_FNOK01000009.1"/>
</dbReference>
<dbReference type="Pfam" id="PF03358">
    <property type="entry name" value="FMN_red"/>
    <property type="match status" value="1"/>
</dbReference>
<protein>
    <submittedName>
        <fullName evidence="2">FMN reductase</fullName>
    </submittedName>
</protein>
<dbReference type="Proteomes" id="UP000199529">
    <property type="component" value="Unassembled WGS sequence"/>
</dbReference>
<dbReference type="GO" id="GO:0016491">
    <property type="term" value="F:oxidoreductase activity"/>
    <property type="evidence" value="ECO:0007669"/>
    <property type="project" value="InterPro"/>
</dbReference>
<dbReference type="AlphaFoldDB" id="A0A1H3A5V7"/>
<reference evidence="3" key="1">
    <citation type="submission" date="2016-10" db="EMBL/GenBank/DDBJ databases">
        <authorList>
            <person name="Varghese N."/>
            <person name="Submissions S."/>
        </authorList>
    </citation>
    <scope>NUCLEOTIDE SEQUENCE [LARGE SCALE GENOMIC DNA]</scope>
    <source>
        <strain evidence="3">CGMCC 4.3530</strain>
    </source>
</reference>
<dbReference type="OrthoDB" id="9812295at2"/>
<organism evidence="2 3">
    <name type="scientific">Saccharopolyspora shandongensis</name>
    <dbReference type="NCBI Taxonomy" id="418495"/>
    <lineage>
        <taxon>Bacteria</taxon>
        <taxon>Bacillati</taxon>
        <taxon>Actinomycetota</taxon>
        <taxon>Actinomycetes</taxon>
        <taxon>Pseudonocardiales</taxon>
        <taxon>Pseudonocardiaceae</taxon>
        <taxon>Saccharopolyspora</taxon>
    </lineage>
</organism>
<dbReference type="InterPro" id="IPR050712">
    <property type="entry name" value="NAD(P)H-dep_reductase"/>
</dbReference>
<sequence length="200" mass="21030">MQDNEKLVRDGSAPLIVGLGGTTRAGSSSERALRFALAAAREHGAATLLFGADEINLPMYQPDSGDRTSRAADLVTALRRADGVVIASPGYHGALSGLVKNALDYVEDLRGDDRPYLDGRAVGCISTAAGWQAPAATLGQLRAIAHALRGWPTPLGVAINSAQPCFTEDGEPTTPYADQLRTMAHQVVDFARRPALPLAV</sequence>
<feature type="domain" description="NADPH-dependent FMN reductase-like" evidence="1">
    <location>
        <begin position="16"/>
        <end position="161"/>
    </location>
</feature>
<keyword evidence="3" id="KW-1185">Reference proteome</keyword>
<dbReference type="GO" id="GO:0005829">
    <property type="term" value="C:cytosol"/>
    <property type="evidence" value="ECO:0007669"/>
    <property type="project" value="TreeGrafter"/>
</dbReference>
<name>A0A1H3A5V7_9PSEU</name>
<dbReference type="STRING" id="418495.SAMN05216215_10097"/>
<dbReference type="InterPro" id="IPR005025">
    <property type="entry name" value="FMN_Rdtase-like_dom"/>
</dbReference>
<dbReference type="GO" id="GO:0010181">
    <property type="term" value="F:FMN binding"/>
    <property type="evidence" value="ECO:0007669"/>
    <property type="project" value="TreeGrafter"/>
</dbReference>
<gene>
    <name evidence="2" type="ORF">SAMN05216215_10097</name>
</gene>
<evidence type="ECO:0000313" key="2">
    <source>
        <dbReference type="EMBL" id="SDX25016.1"/>
    </source>
</evidence>
<dbReference type="EMBL" id="FNOK01000009">
    <property type="protein sequence ID" value="SDX25016.1"/>
    <property type="molecule type" value="Genomic_DNA"/>
</dbReference>
<proteinExistence type="predicted"/>
<dbReference type="PANTHER" id="PTHR30543:SF21">
    <property type="entry name" value="NAD(P)H-DEPENDENT FMN REDUCTASE LOT6"/>
    <property type="match status" value="1"/>
</dbReference>